<evidence type="ECO:0000313" key="11">
    <source>
        <dbReference type="Proteomes" id="UP001054821"/>
    </source>
</evidence>
<dbReference type="Gene3D" id="3.10.20.370">
    <property type="match status" value="1"/>
</dbReference>
<proteinExistence type="predicted"/>
<dbReference type="InterPro" id="IPR043502">
    <property type="entry name" value="DNA/RNA_pol_sf"/>
</dbReference>
<dbReference type="EMBL" id="JAJFAZ020000004">
    <property type="protein sequence ID" value="KAI5336126.1"/>
    <property type="molecule type" value="Genomic_DNA"/>
</dbReference>
<dbReference type="PANTHER" id="PTHR48475">
    <property type="entry name" value="RIBONUCLEASE H"/>
    <property type="match status" value="1"/>
</dbReference>
<dbReference type="GO" id="GO:0003676">
    <property type="term" value="F:nucleic acid binding"/>
    <property type="evidence" value="ECO:0007669"/>
    <property type="project" value="InterPro"/>
</dbReference>
<dbReference type="CDD" id="cd09279">
    <property type="entry name" value="RNase_HI_like"/>
    <property type="match status" value="1"/>
</dbReference>
<dbReference type="InterPro" id="IPR012337">
    <property type="entry name" value="RNaseH-like_sf"/>
</dbReference>
<evidence type="ECO:0000313" key="10">
    <source>
        <dbReference type="EMBL" id="KAI5336126.1"/>
    </source>
</evidence>
<dbReference type="CDD" id="cd01647">
    <property type="entry name" value="RT_LTR"/>
    <property type="match status" value="1"/>
</dbReference>
<evidence type="ECO:0000256" key="2">
    <source>
        <dbReference type="ARBA" id="ARBA00022695"/>
    </source>
</evidence>
<dbReference type="Gene3D" id="3.30.420.10">
    <property type="entry name" value="Ribonuclease H-like superfamily/Ribonuclease H"/>
    <property type="match status" value="3"/>
</dbReference>
<dbReference type="SUPFAM" id="SSF56672">
    <property type="entry name" value="DNA/RNA polymerases"/>
    <property type="match status" value="1"/>
</dbReference>
<feature type="region of interest" description="Disordered" evidence="7">
    <location>
        <begin position="206"/>
        <end position="236"/>
    </location>
</feature>
<gene>
    <name evidence="10" type="ORF">L3X38_026260</name>
</gene>
<dbReference type="InterPro" id="IPR041588">
    <property type="entry name" value="Integrase_H2C2"/>
</dbReference>
<evidence type="ECO:0000256" key="6">
    <source>
        <dbReference type="ARBA" id="ARBA00022918"/>
    </source>
</evidence>
<dbReference type="InterPro" id="IPR041373">
    <property type="entry name" value="RT_RNaseH"/>
</dbReference>
<dbReference type="GO" id="GO:0003964">
    <property type="term" value="F:RNA-directed DNA polymerase activity"/>
    <property type="evidence" value="ECO:0007669"/>
    <property type="project" value="UniProtKB-KW"/>
</dbReference>
<dbReference type="InterPro" id="IPR000477">
    <property type="entry name" value="RT_dom"/>
</dbReference>
<keyword evidence="5" id="KW-0378">Hydrolase</keyword>
<dbReference type="InterPro" id="IPR043128">
    <property type="entry name" value="Rev_trsase/Diguanyl_cyclase"/>
</dbReference>
<keyword evidence="1" id="KW-0808">Transferase</keyword>
<evidence type="ECO:0000256" key="5">
    <source>
        <dbReference type="ARBA" id="ARBA00022801"/>
    </source>
</evidence>
<feature type="region of interest" description="Disordered" evidence="7">
    <location>
        <begin position="133"/>
        <end position="179"/>
    </location>
</feature>
<dbReference type="Pfam" id="PF17917">
    <property type="entry name" value="RT_RNaseH"/>
    <property type="match status" value="1"/>
</dbReference>
<dbReference type="Gene3D" id="3.10.10.10">
    <property type="entry name" value="HIV Type 1 Reverse Transcriptase, subunit A, domain 1"/>
    <property type="match status" value="1"/>
</dbReference>
<dbReference type="Gene3D" id="3.30.70.270">
    <property type="match status" value="2"/>
</dbReference>
<keyword evidence="6" id="KW-0695">RNA-directed DNA polymerase</keyword>
<dbReference type="Proteomes" id="UP001054821">
    <property type="component" value="Chromosome 4"/>
</dbReference>
<dbReference type="GO" id="GO:0015074">
    <property type="term" value="P:DNA integration"/>
    <property type="evidence" value="ECO:0007669"/>
    <property type="project" value="InterPro"/>
</dbReference>
<sequence length="1530" mass="172862">MPQQGILVVELFDVWDIDFNGPFPSSLGNQYILIVVDYMSKCVEAIASPMNDQKVVLRFLQGTIFPRFGTPRVIVVEAQKIQGAKPKALGIEPRHLGNFAHFSSYGSPSPFVRLLEQKGLNINWRLHWGTSCRSSLMPPKKKTRSNTMASQGGSDRGDSESRQNASSRQQERASEGAFTLTDLITAMQAMGETQREMMNTIKELRNAVPKPNEENTRHPQEESAAAGKESEQKGPSFVTQEDVVAMLERELSRSQEDWKYIPQPPYPSSLLQQPYPKGYETPNFVLFDGRKGSPKEHVSRFIDALGPHAGDYNLRLREFSKSLTDRAYTWYTTLAPGSIRSWDDLAGSIHLTKEEKKVLVPLLKEFRDVFAWSYEEMPGLDPNLVSHTLNIELGTRPVVQPRRNFHSEAEKQIKVEIEKLLAAGFIKPIKHPTWLANIVPVKKKTGVIRICTDYRDLNRACPKDEFPLPNMDILIDSTSGQGMLSFMDGFSGYNQIKMSPKDAEKTAFRTPYGNFYYTVMPFGLKNAGATYQRAMTAVFHDMMGKEVEDYVDDLVVKSKTRLGHQEVLRKVLERCQLYGLKMNPKKCAFGVSSGKFLGFQVHQRGIDVDPEKTRALKSLSPPKSPKELKSFMGRLSYIRRFIPGLAAMMSIFTPLLKKGQSYIWSKECQEAYQQVQQLIARLPTMRAPTPGLPLKLYLAATNTAVGALLAQDSHEGEESPIYYVSRQLKGAETRYPKTELLCLALVYAAQRLRHYFLAHKLQLVVKSDPVRYLLTRPVLSGRLARWLLQLSEFDIVCTTPKAIRGQAVIDMLALFPEVEESTLSKEVLGELLEVVAAVVEEASWTLYFDGSSTTNGGGAGVVIINPEGQATALSFKLDFPCTNNVAEYEAFIMGLSTAREMGAKRVKVIGDSNLVLSQLQGSFAVKEATLAPYRTAAERLINSFEQVVMEHIPGVTNRYADALATLGSKLSYVQEQPNITVVRRETPVVEAMVQEELLEEDDWRKPLRKEFSGESSIKDLKDYVLVFGELYRRLPGGVLTRCVGMVEARRRLQEVHDATCSLEPVTSLYRRLQRKGYYWPQMRKQAADVQANCPKCSTVPITEEAFTVSLAEDWRAPYLAFFVEGALPTNAKLAYKLKKTVKRYFMDGATLYRKGFNGEPLRCLERSEAHQVMQEIHAGECGEHQGMKRLYRQLLSFGYYWPTMKKDAHDFVRKCHTCQIHANLSHKPPTLLQDMRTPWPFHTWGLDLIGTIHPPSDGYIWILTATEYFTKWVEAVPLRKATGAAVSNFIREYIVCRFGIPYKMVTDNGTPFVNKQVSSTLNGYGIKHRRSTPYYPQGNGQAEATNKTILRILSKMVYEYKGSWSIHLPDALWAYRTSPRGATGFSPYSLVYGSDAISPVEITIPTARVSAVNDLEWDAKSCSDWRVLDLEAADERRMEAERKMALYHRTTAQAYNRTVKPQAFKQGDLVLKVAEHVRRQISGPSKFAPQWEGPFAVKEIHGSGYYHLISVKEGTLTDPINGKWLKPYYF</sequence>
<keyword evidence="11" id="KW-1185">Reference proteome</keyword>
<evidence type="ECO:0000259" key="9">
    <source>
        <dbReference type="PROSITE" id="PS50994"/>
    </source>
</evidence>
<dbReference type="SUPFAM" id="SSF53098">
    <property type="entry name" value="Ribonuclease H-like"/>
    <property type="match status" value="3"/>
</dbReference>
<keyword evidence="4" id="KW-0255">Endonuclease</keyword>
<evidence type="ECO:0000256" key="1">
    <source>
        <dbReference type="ARBA" id="ARBA00022679"/>
    </source>
</evidence>
<dbReference type="Pfam" id="PF00078">
    <property type="entry name" value="RVT_1"/>
    <property type="match status" value="1"/>
</dbReference>
<accession>A0AAD4Z858</accession>
<evidence type="ECO:0000256" key="7">
    <source>
        <dbReference type="SAM" id="MobiDB-lite"/>
    </source>
</evidence>
<feature type="compositionally biased region" description="Basic and acidic residues" evidence="7">
    <location>
        <begin position="211"/>
        <end position="221"/>
    </location>
</feature>
<dbReference type="Pfam" id="PF00665">
    <property type="entry name" value="rve"/>
    <property type="match status" value="1"/>
</dbReference>
<dbReference type="PROSITE" id="PS50994">
    <property type="entry name" value="INTEGRASE"/>
    <property type="match status" value="1"/>
</dbReference>
<keyword evidence="2" id="KW-0548">Nucleotidyltransferase</keyword>
<keyword evidence="3" id="KW-0540">Nuclease</keyword>
<feature type="domain" description="RNase H type-1" evidence="8">
    <location>
        <begin position="840"/>
        <end position="969"/>
    </location>
</feature>
<dbReference type="Gene3D" id="1.10.340.70">
    <property type="match status" value="2"/>
</dbReference>
<dbReference type="PROSITE" id="PS50879">
    <property type="entry name" value="RNASE_H_1"/>
    <property type="match status" value="1"/>
</dbReference>
<dbReference type="PANTHER" id="PTHR48475:SF1">
    <property type="entry name" value="RNASE H TYPE-1 DOMAIN-CONTAINING PROTEIN"/>
    <property type="match status" value="1"/>
</dbReference>
<dbReference type="CDD" id="cd09274">
    <property type="entry name" value="RNase_HI_RT_Ty3"/>
    <property type="match status" value="1"/>
</dbReference>
<dbReference type="InterPro" id="IPR002156">
    <property type="entry name" value="RNaseH_domain"/>
</dbReference>
<dbReference type="Pfam" id="PF17921">
    <property type="entry name" value="Integrase_H2C2"/>
    <property type="match status" value="1"/>
</dbReference>
<evidence type="ECO:0000256" key="3">
    <source>
        <dbReference type="ARBA" id="ARBA00022722"/>
    </source>
</evidence>
<dbReference type="GO" id="GO:0004523">
    <property type="term" value="F:RNA-DNA hybrid ribonuclease activity"/>
    <property type="evidence" value="ECO:0007669"/>
    <property type="project" value="InterPro"/>
</dbReference>
<name>A0AAD4Z858_PRUDU</name>
<evidence type="ECO:0000259" key="8">
    <source>
        <dbReference type="PROSITE" id="PS50879"/>
    </source>
</evidence>
<dbReference type="Pfam" id="PF13456">
    <property type="entry name" value="RVT_3"/>
    <property type="match status" value="1"/>
</dbReference>
<reference evidence="10 11" key="1">
    <citation type="journal article" date="2022" name="G3 (Bethesda)">
        <title>Whole-genome sequence and methylome profiling of the almond [Prunus dulcis (Mill.) D.A. Webb] cultivar 'Nonpareil'.</title>
        <authorList>
            <person name="D'Amico-Willman K.M."/>
            <person name="Ouma W.Z."/>
            <person name="Meulia T."/>
            <person name="Sideli G.M."/>
            <person name="Gradziel T.M."/>
            <person name="Fresnedo-Ramirez J."/>
        </authorList>
    </citation>
    <scope>NUCLEOTIDE SEQUENCE [LARGE SCALE GENOMIC DNA]</scope>
    <source>
        <strain evidence="10">Clone GOH B32 T37-40</strain>
    </source>
</reference>
<evidence type="ECO:0000256" key="4">
    <source>
        <dbReference type="ARBA" id="ARBA00022759"/>
    </source>
</evidence>
<dbReference type="InterPro" id="IPR036397">
    <property type="entry name" value="RNaseH_sf"/>
</dbReference>
<feature type="domain" description="Integrase catalytic" evidence="9">
    <location>
        <begin position="1236"/>
        <end position="1395"/>
    </location>
</feature>
<protein>
    <submittedName>
        <fullName evidence="10">Uncharacterized protein</fullName>
    </submittedName>
</protein>
<dbReference type="FunFam" id="3.30.420.10:FF:000032">
    <property type="entry name" value="Retrovirus-related Pol polyprotein from transposon 297-like Protein"/>
    <property type="match status" value="1"/>
</dbReference>
<comment type="caution">
    <text evidence="10">The sequence shown here is derived from an EMBL/GenBank/DDBJ whole genome shotgun (WGS) entry which is preliminary data.</text>
</comment>
<dbReference type="InterPro" id="IPR001584">
    <property type="entry name" value="Integrase_cat-core"/>
</dbReference>
<organism evidence="10 11">
    <name type="scientific">Prunus dulcis</name>
    <name type="common">Almond</name>
    <name type="synonym">Amygdalus dulcis</name>
    <dbReference type="NCBI Taxonomy" id="3755"/>
    <lineage>
        <taxon>Eukaryota</taxon>
        <taxon>Viridiplantae</taxon>
        <taxon>Streptophyta</taxon>
        <taxon>Embryophyta</taxon>
        <taxon>Tracheophyta</taxon>
        <taxon>Spermatophyta</taxon>
        <taxon>Magnoliopsida</taxon>
        <taxon>eudicotyledons</taxon>
        <taxon>Gunneridae</taxon>
        <taxon>Pentapetalae</taxon>
        <taxon>rosids</taxon>
        <taxon>fabids</taxon>
        <taxon>Rosales</taxon>
        <taxon>Rosaceae</taxon>
        <taxon>Amygdaloideae</taxon>
        <taxon>Amygdaleae</taxon>
        <taxon>Prunus</taxon>
    </lineage>
</organism>